<evidence type="ECO:0000256" key="1">
    <source>
        <dbReference type="ARBA" id="ARBA00007068"/>
    </source>
</evidence>
<reference evidence="2" key="2">
    <citation type="journal article" date="2023" name="Biology">
        <title>Prokaryotic Life Associated with Coal-Fire Gas Vents Revealed by Metagenomics.</title>
        <authorList>
            <person name="Kadnikov V.V."/>
            <person name="Mardanov A.V."/>
            <person name="Beletsky A.V."/>
            <person name="Karnachuk O.V."/>
            <person name="Ravin N.V."/>
        </authorList>
    </citation>
    <scope>NUCLEOTIDE SEQUENCE</scope>
    <source>
        <strain evidence="2">Bu02</strain>
    </source>
</reference>
<dbReference type="Pfam" id="PF03576">
    <property type="entry name" value="Peptidase_S58"/>
    <property type="match status" value="1"/>
</dbReference>
<dbReference type="SUPFAM" id="SSF56266">
    <property type="entry name" value="DmpA/ArgJ-like"/>
    <property type="match status" value="1"/>
</dbReference>
<dbReference type="InterPro" id="IPR016117">
    <property type="entry name" value="ArgJ-like_dom_sf"/>
</dbReference>
<dbReference type="PANTHER" id="PTHR36512">
    <property type="entry name" value="D-AMINOPEPTIDASE"/>
    <property type="match status" value="1"/>
</dbReference>
<dbReference type="KEGG" id="fcz:IMF26_06555"/>
<dbReference type="AlphaFoldDB" id="A0AAT9LAE7"/>
<protein>
    <submittedName>
        <fullName evidence="2">P1 family peptidase</fullName>
    </submittedName>
</protein>
<accession>A0AAT9LAE7</accession>
<comment type="similarity">
    <text evidence="1">Belongs to the peptidase S58 family.</text>
</comment>
<sequence length="364" mass="37420">MKSHARGSITDVPGIKVGNSQDLSGITGFTVVLCEEGATAGVEVMGGAPGTRETDLLRPPYTVEKVHAVFLSGGSAFGLNAAEGVVRYLEEKGAGFDTGVAKVPIVAGAVIFDLGIGDPKCRPTPDMAYQACLDSSSGKLRSGNVGAGTGATVGKLFGPDYAMKSGLGNSSVKTPGGFTVGCIAAVNAVGDVYVPFTGEIVAGAFDRQRRRFLAELYGEPEAYLGALGFSRLLESQGKCRPEGTNTTVGVVATDAPLTKAECARVAIMAMGGLAQTVRPSFTPFDGDTFFIMATGKKSDGVPEKAGGIRQALVSEIGMAAQRAVVLAILDAVVSADSLAGFPGARQLRTQDDLEQTLSKLWVTG</sequence>
<reference evidence="2" key="1">
    <citation type="submission" date="2020-10" db="EMBL/GenBank/DDBJ databases">
        <authorList>
            <person name="Kadnikov V."/>
            <person name="Beletsky A.V."/>
            <person name="Mardanov A.V."/>
            <person name="Karnachuk O.V."/>
            <person name="Ravin N.V."/>
        </authorList>
    </citation>
    <scope>NUCLEOTIDE SEQUENCE</scope>
    <source>
        <strain evidence="2">Bu02</strain>
    </source>
</reference>
<gene>
    <name evidence="2" type="ORF">IMF26_06555</name>
</gene>
<organism evidence="2">
    <name type="scientific">Candidatus Fermentithermobacillus carboniphilus</name>
    <dbReference type="NCBI Taxonomy" id="3085328"/>
    <lineage>
        <taxon>Bacteria</taxon>
        <taxon>Bacillati</taxon>
        <taxon>Bacillota</taxon>
        <taxon>Candidatus Fermentithermobacillia</taxon>
        <taxon>Candidatus Fermentithermobacillales</taxon>
        <taxon>Candidatus Fermentithermobacillaceae</taxon>
        <taxon>Candidatus Fermentithermobacillus</taxon>
    </lineage>
</organism>
<evidence type="ECO:0000313" key="2">
    <source>
        <dbReference type="EMBL" id="QUL97769.1"/>
    </source>
</evidence>
<name>A0AAT9LAE7_9FIRM</name>
<dbReference type="GO" id="GO:0004177">
    <property type="term" value="F:aminopeptidase activity"/>
    <property type="evidence" value="ECO:0007669"/>
    <property type="project" value="TreeGrafter"/>
</dbReference>
<dbReference type="EMBL" id="CP062796">
    <property type="protein sequence ID" value="QUL97769.1"/>
    <property type="molecule type" value="Genomic_DNA"/>
</dbReference>
<proteinExistence type="inferred from homology"/>
<dbReference type="InterPro" id="IPR005321">
    <property type="entry name" value="Peptidase_S58_DmpA"/>
</dbReference>
<dbReference type="CDD" id="cd02252">
    <property type="entry name" value="nylC_like"/>
    <property type="match status" value="1"/>
</dbReference>
<dbReference type="Gene3D" id="3.60.70.12">
    <property type="entry name" value="L-amino peptidase D-ALA esterase/amidase"/>
    <property type="match status" value="1"/>
</dbReference>
<dbReference type="PANTHER" id="PTHR36512:SF3">
    <property type="entry name" value="BLR5678 PROTEIN"/>
    <property type="match status" value="1"/>
</dbReference>